<keyword evidence="1" id="KW-0285">Flavoprotein</keyword>
<protein>
    <submittedName>
        <fullName evidence="6">Putative LOV domain-containing protein</fullName>
    </submittedName>
</protein>
<proteinExistence type="evidence at transcript level"/>
<name>A0A126WVC6_9PHAE</name>
<reference evidence="6" key="1">
    <citation type="journal article" date="2016" name="Proc. Natl. Acad. Sci. U.S.A.">
        <title>Functional and topological diversity of LOV domain photoreceptors.</title>
        <authorList>
            <person name="Glantz S.T."/>
            <person name="Carpenter E.J."/>
            <person name="Melkonian M."/>
            <person name="Gardner K.H."/>
            <person name="Boyden E.S."/>
            <person name="Wong G.K."/>
            <person name="Chow B.Y."/>
        </authorList>
    </citation>
    <scope>NUCLEOTIDE SEQUENCE</scope>
    <source>
        <strain evidence="6">ASZK_2097985</strain>
    </source>
</reference>
<dbReference type="InterPro" id="IPR000014">
    <property type="entry name" value="PAS"/>
</dbReference>
<evidence type="ECO:0000313" key="6">
    <source>
        <dbReference type="EMBL" id="AML76387.1"/>
    </source>
</evidence>
<dbReference type="PANTHER" id="PTHR47429:SF2">
    <property type="entry name" value="PROTEIN TWIN LOV 1"/>
    <property type="match status" value="1"/>
</dbReference>
<keyword evidence="3" id="KW-0157">Chromophore</keyword>
<feature type="region of interest" description="Disordered" evidence="4">
    <location>
        <begin position="1"/>
        <end position="20"/>
    </location>
</feature>
<dbReference type="InterPro" id="IPR035965">
    <property type="entry name" value="PAS-like_dom_sf"/>
</dbReference>
<feature type="compositionally biased region" description="Polar residues" evidence="4">
    <location>
        <begin position="1"/>
        <end position="15"/>
    </location>
</feature>
<dbReference type="Gene3D" id="3.30.450.20">
    <property type="entry name" value="PAS domain"/>
    <property type="match status" value="1"/>
</dbReference>
<dbReference type="PANTHER" id="PTHR47429">
    <property type="entry name" value="PROTEIN TWIN LOV 1"/>
    <property type="match status" value="1"/>
</dbReference>
<dbReference type="Pfam" id="PF13426">
    <property type="entry name" value="PAS_9"/>
    <property type="match status" value="1"/>
</dbReference>
<sequence length="168" mass="18288">MGGAQSAETTPTSGTPFKPSKLLSVKDTILVDMMNGPENSKVVSYCVTDPDLEDNPIIFCSDGFADFTGYAKEEVEGRNCRFLQGAKTDPGDVTKIREAVTEKKEACLCLLNYKKDGSTFHNQFFLTPMFDAEGTLAYFLGIQVQVKTAAPGQEPANPGWIYTMGLHA</sequence>
<evidence type="ECO:0000256" key="4">
    <source>
        <dbReference type="SAM" id="MobiDB-lite"/>
    </source>
</evidence>
<evidence type="ECO:0000259" key="5">
    <source>
        <dbReference type="Pfam" id="PF13426"/>
    </source>
</evidence>
<dbReference type="EMBL" id="KU698204">
    <property type="protein sequence ID" value="AML76387.1"/>
    <property type="molecule type" value="mRNA"/>
</dbReference>
<evidence type="ECO:0000256" key="1">
    <source>
        <dbReference type="ARBA" id="ARBA00022630"/>
    </source>
</evidence>
<dbReference type="SUPFAM" id="SSF55785">
    <property type="entry name" value="PYP-like sensor domain (PAS domain)"/>
    <property type="match status" value="1"/>
</dbReference>
<dbReference type="GO" id="GO:0005634">
    <property type="term" value="C:nucleus"/>
    <property type="evidence" value="ECO:0007669"/>
    <property type="project" value="TreeGrafter"/>
</dbReference>
<evidence type="ECO:0000256" key="2">
    <source>
        <dbReference type="ARBA" id="ARBA00022643"/>
    </source>
</evidence>
<feature type="domain" description="PAS" evidence="5">
    <location>
        <begin position="45"/>
        <end position="143"/>
    </location>
</feature>
<dbReference type="CDD" id="cd00130">
    <property type="entry name" value="PAS"/>
    <property type="match status" value="1"/>
</dbReference>
<evidence type="ECO:0000256" key="3">
    <source>
        <dbReference type="ARBA" id="ARBA00022991"/>
    </source>
</evidence>
<dbReference type="NCBIfam" id="TIGR00229">
    <property type="entry name" value="sensory_box"/>
    <property type="match status" value="1"/>
</dbReference>
<organism evidence="6">
    <name type="scientific">Punctaria latifolia</name>
    <dbReference type="NCBI Taxonomy" id="90013"/>
    <lineage>
        <taxon>Eukaryota</taxon>
        <taxon>Sar</taxon>
        <taxon>Stramenopiles</taxon>
        <taxon>Ochrophyta</taxon>
        <taxon>PX clade</taxon>
        <taxon>Phaeophyceae</taxon>
        <taxon>Ectocarpales</taxon>
        <taxon>Chordariaceae</taxon>
        <taxon>Punctaria</taxon>
    </lineage>
</organism>
<dbReference type="AlphaFoldDB" id="A0A126WVC6"/>
<accession>A0A126WVC6</accession>
<keyword evidence="2" id="KW-0288">FMN</keyword>